<evidence type="ECO:0000256" key="6">
    <source>
        <dbReference type="ARBA" id="ARBA00023002"/>
    </source>
</evidence>
<evidence type="ECO:0000256" key="2">
    <source>
        <dbReference type="ARBA" id="ARBA00009881"/>
    </source>
</evidence>
<keyword evidence="6" id="KW-0560">Oxidoreductase</keyword>
<keyword evidence="11" id="KW-1185">Reference proteome</keyword>
<evidence type="ECO:0000256" key="4">
    <source>
        <dbReference type="ARBA" id="ARBA00022630"/>
    </source>
</evidence>
<evidence type="ECO:0000256" key="7">
    <source>
        <dbReference type="ARBA" id="ARBA00023033"/>
    </source>
</evidence>
<dbReference type="PANTHER" id="PTHR42747">
    <property type="entry name" value="NITRONATE MONOOXYGENASE-RELATED"/>
    <property type="match status" value="1"/>
</dbReference>
<reference evidence="10" key="2">
    <citation type="journal article" date="2022" name="Res Sq">
        <title>Evolution of multicellular longitudinally dividing oral cavity symbionts (Neisseriaceae).</title>
        <authorList>
            <person name="Nyongesa S."/>
            <person name="Weber P."/>
            <person name="Bernet E."/>
            <person name="Pullido F."/>
            <person name="Nieckarz M."/>
            <person name="Delaby M."/>
            <person name="Nieves C."/>
            <person name="Viehboeck T."/>
            <person name="Krause N."/>
            <person name="Rivera-Millot A."/>
            <person name="Nakamura A."/>
            <person name="Vischer N."/>
            <person name="VanNieuwenhze M."/>
            <person name="Brun Y."/>
            <person name="Cava F."/>
            <person name="Bulgheresi S."/>
            <person name="Veyrier F."/>
        </authorList>
    </citation>
    <scope>NUCLEOTIDE SEQUENCE</scope>
    <source>
        <strain evidence="10">SAG 1488-6</strain>
    </source>
</reference>
<protein>
    <recommendedName>
        <fullName evidence="8">Propionate 3-nitronate monooxygenase</fullName>
    </recommendedName>
</protein>
<evidence type="ECO:0000256" key="9">
    <source>
        <dbReference type="ARBA" id="ARBA00049401"/>
    </source>
</evidence>
<organism evidence="10 11">
    <name type="scientific">Vitreoscilla stercoraria</name>
    <dbReference type="NCBI Taxonomy" id="61"/>
    <lineage>
        <taxon>Bacteria</taxon>
        <taxon>Pseudomonadati</taxon>
        <taxon>Pseudomonadota</taxon>
        <taxon>Betaproteobacteria</taxon>
        <taxon>Neisseriales</taxon>
        <taxon>Neisseriaceae</taxon>
        <taxon>Vitreoscilla</taxon>
    </lineage>
</organism>
<dbReference type="GO" id="GO:0004497">
    <property type="term" value="F:monooxygenase activity"/>
    <property type="evidence" value="ECO:0007669"/>
    <property type="project" value="UniProtKB-KW"/>
</dbReference>
<comment type="similarity">
    <text evidence="2">Belongs to the nitronate monooxygenase family. NMO class I subfamily.</text>
</comment>
<proteinExistence type="inferred from homology"/>
<dbReference type="CDD" id="cd04730">
    <property type="entry name" value="NPD_like"/>
    <property type="match status" value="1"/>
</dbReference>
<name>A0ABY4EEG1_VITST</name>
<comment type="cofactor">
    <cofactor evidence="1">
        <name>FMN</name>
        <dbReference type="ChEBI" id="CHEBI:58210"/>
    </cofactor>
</comment>
<evidence type="ECO:0000256" key="1">
    <source>
        <dbReference type="ARBA" id="ARBA00001917"/>
    </source>
</evidence>
<dbReference type="Proteomes" id="UP000832034">
    <property type="component" value="Chromosome"/>
</dbReference>
<keyword evidence="3" id="KW-0216">Detoxification</keyword>
<dbReference type="RefSeq" id="WP_019957681.1">
    <property type="nucleotide sequence ID" value="NZ_CP091512.1"/>
</dbReference>
<dbReference type="EMBL" id="CP091512">
    <property type="protein sequence ID" value="UOO93330.1"/>
    <property type="molecule type" value="Genomic_DNA"/>
</dbReference>
<keyword evidence="4" id="KW-0285">Flavoprotein</keyword>
<dbReference type="PANTHER" id="PTHR42747:SF3">
    <property type="entry name" value="NITRONATE MONOOXYGENASE-RELATED"/>
    <property type="match status" value="1"/>
</dbReference>
<keyword evidence="5" id="KW-0288">FMN</keyword>
<sequence length="349" mass="37891">MRHLFDLPLHYPIIQAPMAGGASSPQLVAAACEAGALGSLACGILSPEQMVQQAQHIRTLTQHAFAMNLFILPEPTPPSAPSLQAAKLWLEPAFNQLGLDFPTVPTWSQSFHAQFETLLQLQPAIASFAFGILTSAQAQALQQKNIRIIGTANSPAHLQAWLDVGADAVVLQGIEAGGHRGGPTELAIEDEYHNLDLLQACRAITDKPLISAGGISQAQQVQDYLAHGADAVQIGTAFLCATESGASSVMKQALWDKRHQKTRLTRLFSGKNARGIENTWMQTLAAYEQDALPYPYQNALTSPMRAWADRHQQAEYLSLWAGTGVAHMRQQSVAEILQYLYSDMDIDCA</sequence>
<comment type="catalytic activity">
    <reaction evidence="9">
        <text>3 propionate 3-nitronate + 3 O2 + H2O = 3 3-oxopropanoate + 2 nitrate + nitrite + H2O2 + 3 H(+)</text>
        <dbReference type="Rhea" id="RHEA:57332"/>
        <dbReference type="ChEBI" id="CHEBI:15377"/>
        <dbReference type="ChEBI" id="CHEBI:15378"/>
        <dbReference type="ChEBI" id="CHEBI:15379"/>
        <dbReference type="ChEBI" id="CHEBI:16240"/>
        <dbReference type="ChEBI" id="CHEBI:16301"/>
        <dbReference type="ChEBI" id="CHEBI:17632"/>
        <dbReference type="ChEBI" id="CHEBI:33190"/>
        <dbReference type="ChEBI" id="CHEBI:136067"/>
    </reaction>
</comment>
<dbReference type="SUPFAM" id="SSF51412">
    <property type="entry name" value="Inosine monophosphate dehydrogenase (IMPDH)"/>
    <property type="match status" value="1"/>
</dbReference>
<dbReference type="Pfam" id="PF03060">
    <property type="entry name" value="NMO"/>
    <property type="match status" value="1"/>
</dbReference>
<evidence type="ECO:0000256" key="8">
    <source>
        <dbReference type="ARBA" id="ARBA00031155"/>
    </source>
</evidence>
<dbReference type="InterPro" id="IPR004136">
    <property type="entry name" value="NMO"/>
</dbReference>
<evidence type="ECO:0000313" key="10">
    <source>
        <dbReference type="EMBL" id="UOO93330.1"/>
    </source>
</evidence>
<dbReference type="Gene3D" id="3.20.20.70">
    <property type="entry name" value="Aldolase class I"/>
    <property type="match status" value="1"/>
</dbReference>
<dbReference type="PROSITE" id="PS51257">
    <property type="entry name" value="PROKAR_LIPOPROTEIN"/>
    <property type="match status" value="1"/>
</dbReference>
<evidence type="ECO:0000256" key="5">
    <source>
        <dbReference type="ARBA" id="ARBA00022643"/>
    </source>
</evidence>
<dbReference type="InterPro" id="IPR013785">
    <property type="entry name" value="Aldolase_TIM"/>
</dbReference>
<reference evidence="10" key="1">
    <citation type="submission" date="2021-12" db="EMBL/GenBank/DDBJ databases">
        <authorList>
            <person name="Veyrier F.J."/>
        </authorList>
    </citation>
    <scope>NUCLEOTIDE SEQUENCE</scope>
    <source>
        <strain evidence="10">SAG 1488-6</strain>
    </source>
</reference>
<evidence type="ECO:0000313" key="11">
    <source>
        <dbReference type="Proteomes" id="UP000832034"/>
    </source>
</evidence>
<accession>A0ABY4EEG1</accession>
<keyword evidence="7 10" id="KW-0503">Monooxygenase</keyword>
<evidence type="ECO:0000256" key="3">
    <source>
        <dbReference type="ARBA" id="ARBA00022575"/>
    </source>
</evidence>
<gene>
    <name evidence="10" type="ORF">LVJ81_04685</name>
</gene>